<dbReference type="PANTHER" id="PTHR43355:SF2">
    <property type="entry name" value="FLAVIN REDUCTASE (NADPH)"/>
    <property type="match status" value="1"/>
</dbReference>
<dbReference type="InterPro" id="IPR016040">
    <property type="entry name" value="NAD(P)-bd_dom"/>
</dbReference>
<name>A0ABZ0IGQ1_9BACT</name>
<reference evidence="2 3" key="1">
    <citation type="journal article" date="2023" name="Microbiol. Resour. Announc.">
        <title>Complete Genome Sequence of Imperialibacter roseus strain P4T.</title>
        <authorList>
            <person name="Tizabi D.R."/>
            <person name="Bachvaroff T."/>
            <person name="Hill R.T."/>
        </authorList>
    </citation>
    <scope>NUCLEOTIDE SEQUENCE [LARGE SCALE GENOMIC DNA]</scope>
    <source>
        <strain evidence="2 3">P4T</strain>
    </source>
</reference>
<dbReference type="EMBL" id="CP136051">
    <property type="protein sequence ID" value="WOK04215.1"/>
    <property type="molecule type" value="Genomic_DNA"/>
</dbReference>
<organism evidence="2 3">
    <name type="scientific">Imperialibacter roseus</name>
    <dbReference type="NCBI Taxonomy" id="1324217"/>
    <lineage>
        <taxon>Bacteria</taxon>
        <taxon>Pseudomonadati</taxon>
        <taxon>Bacteroidota</taxon>
        <taxon>Cytophagia</taxon>
        <taxon>Cytophagales</taxon>
        <taxon>Flammeovirgaceae</taxon>
        <taxon>Imperialibacter</taxon>
    </lineage>
</organism>
<sequence length="212" mass="23459">MNNTSKIAVIGGTGKAGRYIVKELLSRGYRLKLLLRFPEDFQLKDPGIELLKGDARDAEAIRSLLDGCQAIISAVGQPRGEESIFSQATKNIVAAMAEQGVRRYIVLTGLNVDTPFDKKNEKVVMATEWMRANYPKTTMDKQAEYEFLTKSDIDWTLVRLPMIQLTDERRGVKASLEDCPGDGISAADLAYFVADQLTDDAFVGKAPFIASF</sequence>
<dbReference type="InterPro" id="IPR036291">
    <property type="entry name" value="NAD(P)-bd_dom_sf"/>
</dbReference>
<accession>A0ABZ0IGQ1</accession>
<protein>
    <submittedName>
        <fullName evidence="2">NAD(P)H-binding protein</fullName>
    </submittedName>
</protein>
<evidence type="ECO:0000313" key="2">
    <source>
        <dbReference type="EMBL" id="WOK04215.1"/>
    </source>
</evidence>
<dbReference type="Pfam" id="PF13460">
    <property type="entry name" value="NAD_binding_10"/>
    <property type="match status" value="1"/>
</dbReference>
<keyword evidence="3" id="KW-1185">Reference proteome</keyword>
<dbReference type="PANTHER" id="PTHR43355">
    <property type="entry name" value="FLAVIN REDUCTASE (NADPH)"/>
    <property type="match status" value="1"/>
</dbReference>
<dbReference type="SUPFAM" id="SSF51735">
    <property type="entry name" value="NAD(P)-binding Rossmann-fold domains"/>
    <property type="match status" value="1"/>
</dbReference>
<dbReference type="Gene3D" id="3.40.50.720">
    <property type="entry name" value="NAD(P)-binding Rossmann-like Domain"/>
    <property type="match status" value="1"/>
</dbReference>
<dbReference type="Proteomes" id="UP001302349">
    <property type="component" value="Chromosome"/>
</dbReference>
<gene>
    <name evidence="2" type="ORF">RT717_14135</name>
</gene>
<proteinExistence type="predicted"/>
<evidence type="ECO:0000259" key="1">
    <source>
        <dbReference type="Pfam" id="PF13460"/>
    </source>
</evidence>
<evidence type="ECO:0000313" key="3">
    <source>
        <dbReference type="Proteomes" id="UP001302349"/>
    </source>
</evidence>
<feature type="domain" description="NAD(P)-binding" evidence="1">
    <location>
        <begin position="11"/>
        <end position="199"/>
    </location>
</feature>
<dbReference type="InterPro" id="IPR051606">
    <property type="entry name" value="Polyketide_Oxido-like"/>
</dbReference>
<dbReference type="RefSeq" id="WP_317487031.1">
    <property type="nucleotide sequence ID" value="NZ_CP136051.1"/>
</dbReference>